<keyword evidence="3" id="KW-1185">Reference proteome</keyword>
<sequence length="459" mass="48797">MGTGAPAAGGFDVVVVGGGAAGVLVALRLATGGGPPPRVAIVEPGARLGEGVAYSTTQPVHLLNVPAARMSAFEERPGHFVDFLAGRSRMPHARLGAEFAPRALFAQYLRATLEALPAAVAPAHLRASATDLERDGAGWRVHLSSGAALPARAVVLATGNAPRRIPPFLLHPGARVVEAWDYEAVAAIPDGADTCILGTGLSMVDAALVLGRPGRRGHLMALSRRGLAPLAHAPGGPPAAGDVDDLLALGVRARMRLLRRRAAAGDEPWQWTMDRLRPHGQALWRSLDPAEQRRFLRHAVRWWDIHRHRIAPDVAARIARLRAEGRLELVAGRLRAVTPHPQGGSCLHVRPRHGLHEHTRRVDWIVNASGVETGIELRPGTLLQAMRARGLAIPGRHGLGLACDDAGRVLDRRARALPGLFAIGALRIGDLWETTAIPELRVQARGIADAIRAGAATVR</sequence>
<evidence type="ECO:0000259" key="1">
    <source>
        <dbReference type="Pfam" id="PF13454"/>
    </source>
</evidence>
<reference evidence="2 3" key="1">
    <citation type="submission" date="2019-07" db="EMBL/GenBank/DDBJ databases">
        <title>Luteimonas sp. YD-1 nov., isolated from acidic soil.</title>
        <authorList>
            <person name="Zhou J."/>
        </authorList>
    </citation>
    <scope>NUCLEOTIDE SEQUENCE [LARGE SCALE GENOMIC DNA]</scope>
    <source>
        <strain evidence="2 3">YD-1</strain>
    </source>
</reference>
<dbReference type="PRINTS" id="PR00368">
    <property type="entry name" value="FADPNR"/>
</dbReference>
<comment type="caution">
    <text evidence="2">The sequence shown here is derived from an EMBL/GenBank/DDBJ whole genome shotgun (WGS) entry which is preliminary data.</text>
</comment>
<proteinExistence type="predicted"/>
<dbReference type="Gene3D" id="3.50.50.60">
    <property type="entry name" value="FAD/NAD(P)-binding domain"/>
    <property type="match status" value="1"/>
</dbReference>
<feature type="domain" description="FAD-dependent urate hydroxylase HpyO/Asp monooxygenase CreE-like FAD/NAD(P)-binding" evidence="1">
    <location>
        <begin position="14"/>
        <end position="160"/>
    </location>
</feature>
<name>A0A5C5U245_9GAMM</name>
<dbReference type="InterPro" id="IPR052189">
    <property type="entry name" value="L-asp_N-monooxygenase_NS-form"/>
</dbReference>
<accession>A0A5C5U245</accession>
<dbReference type="PANTHER" id="PTHR40254">
    <property type="entry name" value="BLR0577 PROTEIN"/>
    <property type="match status" value="1"/>
</dbReference>
<dbReference type="RefSeq" id="WP_146312439.1">
    <property type="nucleotide sequence ID" value="NZ_VOHE01000003.1"/>
</dbReference>
<dbReference type="AlphaFoldDB" id="A0A5C5U245"/>
<dbReference type="PANTHER" id="PTHR40254:SF1">
    <property type="entry name" value="BLR0577 PROTEIN"/>
    <property type="match status" value="1"/>
</dbReference>
<dbReference type="Pfam" id="PF13454">
    <property type="entry name" value="NAD_binding_9"/>
    <property type="match status" value="1"/>
</dbReference>
<dbReference type="Proteomes" id="UP000315949">
    <property type="component" value="Unassembled WGS sequence"/>
</dbReference>
<dbReference type="OrthoDB" id="101972at2"/>
<dbReference type="InterPro" id="IPR036188">
    <property type="entry name" value="FAD/NAD-bd_sf"/>
</dbReference>
<gene>
    <name evidence="2" type="ORF">FQY79_08355</name>
</gene>
<evidence type="ECO:0000313" key="2">
    <source>
        <dbReference type="EMBL" id="TWT19818.1"/>
    </source>
</evidence>
<dbReference type="SUPFAM" id="SSF51905">
    <property type="entry name" value="FAD/NAD(P)-binding domain"/>
    <property type="match status" value="1"/>
</dbReference>
<dbReference type="InterPro" id="IPR038732">
    <property type="entry name" value="HpyO/CreE_NAD-binding"/>
</dbReference>
<evidence type="ECO:0000313" key="3">
    <source>
        <dbReference type="Proteomes" id="UP000315949"/>
    </source>
</evidence>
<dbReference type="EMBL" id="VOHE01000003">
    <property type="protein sequence ID" value="TWT19818.1"/>
    <property type="molecule type" value="Genomic_DNA"/>
</dbReference>
<dbReference type="PRINTS" id="PR00411">
    <property type="entry name" value="PNDRDTASEI"/>
</dbReference>
<protein>
    <submittedName>
        <fullName evidence="2">FAD-dependent oxidoreductase</fullName>
    </submittedName>
</protein>
<organism evidence="2 3">
    <name type="scientific">Luteimonas wenzhouensis</name>
    <dbReference type="NCBI Taxonomy" id="2599615"/>
    <lineage>
        <taxon>Bacteria</taxon>
        <taxon>Pseudomonadati</taxon>
        <taxon>Pseudomonadota</taxon>
        <taxon>Gammaproteobacteria</taxon>
        <taxon>Lysobacterales</taxon>
        <taxon>Lysobacteraceae</taxon>
        <taxon>Luteimonas</taxon>
    </lineage>
</organism>